<dbReference type="RefSeq" id="WP_321399080.1">
    <property type="nucleotide sequence ID" value="NZ_CP139487.1"/>
</dbReference>
<evidence type="ECO:0000313" key="2">
    <source>
        <dbReference type="EMBL" id="WPU66652.1"/>
    </source>
</evidence>
<name>A0AAX4HTW0_9BACT</name>
<sequence length="376" mass="40630">MTLVLAILSLLFSLSLWAQEVTYTNATFKGAPLEHAHKLNEFFKDEGFIPLADSQFGIPSLGINQVYFADAGKFVMVKYGIEGEFPLKQIIETAEGYLVHDKVGDNRFFIYFRGINQEAVKLTLLRMQDKISKYSLPSVKSIFIPEARAQVDCGSPVLVQQMTDFANLSGTMVWNFAKNCVSGLGEGAWAASGGAIASGISSLWEAVKHPIDTIDKVGNAVENFTVGVANFTKGLINDPRGTLTKMGAKVGGAWDDMVDVVTNMSTDMKIQFICSFIGSLGVDAAIALFTAGAASGKIAVSLGLLAKRFSAVAKTMGLLSKLSVAARAKLGMSADKMKNFMEKLMHNKIPEGDLKHLDGLTTFDKDFSVKVVACYM</sequence>
<dbReference type="Proteomes" id="UP001324634">
    <property type="component" value="Chromosome"/>
</dbReference>
<organism evidence="2 3">
    <name type="scientific">Peredibacter starrii</name>
    <dbReference type="NCBI Taxonomy" id="28202"/>
    <lineage>
        <taxon>Bacteria</taxon>
        <taxon>Pseudomonadati</taxon>
        <taxon>Bdellovibrionota</taxon>
        <taxon>Bacteriovoracia</taxon>
        <taxon>Bacteriovoracales</taxon>
        <taxon>Bacteriovoracaceae</taxon>
        <taxon>Peredibacter</taxon>
    </lineage>
</organism>
<gene>
    <name evidence="2" type="ORF">SOO65_07830</name>
</gene>
<keyword evidence="1" id="KW-0732">Signal</keyword>
<reference evidence="2 3" key="1">
    <citation type="submission" date="2023-11" db="EMBL/GenBank/DDBJ databases">
        <title>Peredibacter starrii A3.12.</title>
        <authorList>
            <person name="Mitchell R.J."/>
        </authorList>
    </citation>
    <scope>NUCLEOTIDE SEQUENCE [LARGE SCALE GENOMIC DNA]</scope>
    <source>
        <strain evidence="2 3">A3.12</strain>
    </source>
</reference>
<dbReference type="AlphaFoldDB" id="A0AAX4HTW0"/>
<evidence type="ECO:0000313" key="3">
    <source>
        <dbReference type="Proteomes" id="UP001324634"/>
    </source>
</evidence>
<dbReference type="KEGG" id="psti:SOO65_07830"/>
<accession>A0AAX4HTW0</accession>
<evidence type="ECO:0000256" key="1">
    <source>
        <dbReference type="SAM" id="SignalP"/>
    </source>
</evidence>
<proteinExistence type="predicted"/>
<feature type="signal peptide" evidence="1">
    <location>
        <begin position="1"/>
        <end position="18"/>
    </location>
</feature>
<dbReference type="EMBL" id="CP139487">
    <property type="protein sequence ID" value="WPU66652.1"/>
    <property type="molecule type" value="Genomic_DNA"/>
</dbReference>
<feature type="chain" id="PRO_5043926419" evidence="1">
    <location>
        <begin position="19"/>
        <end position="376"/>
    </location>
</feature>
<protein>
    <submittedName>
        <fullName evidence="2">Uncharacterized protein</fullName>
    </submittedName>
</protein>
<keyword evidence="3" id="KW-1185">Reference proteome</keyword>